<dbReference type="SUPFAM" id="SSF51430">
    <property type="entry name" value="NAD(P)-linked oxidoreductase"/>
    <property type="match status" value="1"/>
</dbReference>
<evidence type="ECO:0000259" key="7">
    <source>
        <dbReference type="Pfam" id="PF00248"/>
    </source>
</evidence>
<feature type="binding site" evidence="5">
    <location>
        <position position="112"/>
    </location>
    <ligand>
        <name>substrate</name>
    </ligand>
</feature>
<accession>A0A5Q2F7W8</accession>
<evidence type="ECO:0000313" key="8">
    <source>
        <dbReference type="EMBL" id="QGF22758.1"/>
    </source>
</evidence>
<keyword evidence="2" id="KW-0521">NADP</keyword>
<evidence type="ECO:0000256" key="2">
    <source>
        <dbReference type="ARBA" id="ARBA00022857"/>
    </source>
</evidence>
<protein>
    <submittedName>
        <fullName evidence="8">Aldo/keto reductase</fullName>
    </submittedName>
</protein>
<dbReference type="PANTHER" id="PTHR43827">
    <property type="entry name" value="2,5-DIKETO-D-GLUCONIC ACID REDUCTASE"/>
    <property type="match status" value="1"/>
</dbReference>
<evidence type="ECO:0000256" key="5">
    <source>
        <dbReference type="PIRSR" id="PIRSR000097-2"/>
    </source>
</evidence>
<dbReference type="InterPro" id="IPR018170">
    <property type="entry name" value="Aldo/ket_reductase_CS"/>
</dbReference>
<keyword evidence="9" id="KW-1185">Reference proteome</keyword>
<dbReference type="Pfam" id="PF00248">
    <property type="entry name" value="Aldo_ket_red"/>
    <property type="match status" value="1"/>
</dbReference>
<evidence type="ECO:0000256" key="1">
    <source>
        <dbReference type="ARBA" id="ARBA00007905"/>
    </source>
</evidence>
<dbReference type="PANTHER" id="PTHR43827:SF3">
    <property type="entry name" value="NADP-DEPENDENT OXIDOREDUCTASE DOMAIN-CONTAINING PROTEIN"/>
    <property type="match status" value="1"/>
</dbReference>
<dbReference type="PROSITE" id="PS00798">
    <property type="entry name" value="ALDOKETO_REDUCTASE_1"/>
    <property type="match status" value="1"/>
</dbReference>
<evidence type="ECO:0000313" key="9">
    <source>
        <dbReference type="Proteomes" id="UP000386847"/>
    </source>
</evidence>
<proteinExistence type="inferred from homology"/>
<evidence type="ECO:0000256" key="6">
    <source>
        <dbReference type="PIRSR" id="PIRSR000097-3"/>
    </source>
</evidence>
<dbReference type="InterPro" id="IPR020471">
    <property type="entry name" value="AKR"/>
</dbReference>
<keyword evidence="3" id="KW-0560">Oxidoreductase</keyword>
<dbReference type="Proteomes" id="UP000386847">
    <property type="component" value="Chromosome"/>
</dbReference>
<name>A0A5Q2F7W8_9ACTN</name>
<dbReference type="KEGG" id="rain:Rai3103_02595"/>
<dbReference type="RefSeq" id="WP_153571285.1">
    <property type="nucleotide sequence ID" value="NZ_CP045725.1"/>
</dbReference>
<sequence>MTVPQLAPTVPLRSGGAIPLIGLGTWPMTGAECTEAVATAIEAGYRLVDTAENYDNEDAVGAGVRQASVPRDEVFVTTKFNKKWHGRDLVRPALEAALERMGLDYVDLLLIHWPNPDQGRYLEAFEGMLAVQEAGLARAIGTSNFTEQFLTDLFAHDYTPDVNQIELDPTRPRRELVVLGREHGIVTEAWSPLGRDHRDALVSAPAVADAARELGRTPAQIVLRWEVQQDIVAVPKSGDPRRQLENLSVFDFSLTDEQMAAIAALEDPAADLLDPLRFGH</sequence>
<evidence type="ECO:0000256" key="4">
    <source>
        <dbReference type="PIRSR" id="PIRSR000097-1"/>
    </source>
</evidence>
<dbReference type="Gene3D" id="3.20.20.100">
    <property type="entry name" value="NADP-dependent oxidoreductase domain"/>
    <property type="match status" value="1"/>
</dbReference>
<dbReference type="EMBL" id="CP045725">
    <property type="protein sequence ID" value="QGF22758.1"/>
    <property type="molecule type" value="Genomic_DNA"/>
</dbReference>
<dbReference type="GO" id="GO:0016616">
    <property type="term" value="F:oxidoreductase activity, acting on the CH-OH group of donors, NAD or NADP as acceptor"/>
    <property type="evidence" value="ECO:0007669"/>
    <property type="project" value="UniProtKB-ARBA"/>
</dbReference>
<feature type="site" description="Lowers pKa of active site Tyr" evidence="6">
    <location>
        <position position="79"/>
    </location>
</feature>
<dbReference type="AlphaFoldDB" id="A0A5Q2F7W8"/>
<gene>
    <name evidence="8" type="ORF">Rai3103_02595</name>
</gene>
<dbReference type="FunFam" id="3.20.20.100:FF:000002">
    <property type="entry name" value="2,5-diketo-D-gluconic acid reductase A"/>
    <property type="match status" value="1"/>
</dbReference>
<evidence type="ECO:0000256" key="3">
    <source>
        <dbReference type="ARBA" id="ARBA00023002"/>
    </source>
</evidence>
<feature type="domain" description="NADP-dependent oxidoreductase" evidence="7">
    <location>
        <begin position="21"/>
        <end position="266"/>
    </location>
</feature>
<comment type="similarity">
    <text evidence="1">Belongs to the aldo/keto reductase family.</text>
</comment>
<dbReference type="InterPro" id="IPR023210">
    <property type="entry name" value="NADP_OxRdtase_dom"/>
</dbReference>
<feature type="active site" description="Proton donor" evidence="4">
    <location>
        <position position="54"/>
    </location>
</feature>
<organism evidence="8 9">
    <name type="scientific">Raineyella fluvialis</name>
    <dbReference type="NCBI Taxonomy" id="2662261"/>
    <lineage>
        <taxon>Bacteria</taxon>
        <taxon>Bacillati</taxon>
        <taxon>Actinomycetota</taxon>
        <taxon>Actinomycetes</taxon>
        <taxon>Propionibacteriales</taxon>
        <taxon>Propionibacteriaceae</taxon>
        <taxon>Raineyella</taxon>
    </lineage>
</organism>
<reference evidence="8 9" key="1">
    <citation type="submission" date="2019-10" db="EMBL/GenBank/DDBJ databases">
        <title>Genomic analysis of Raineyella sp. CBA3103.</title>
        <authorList>
            <person name="Roh S.W."/>
        </authorList>
    </citation>
    <scope>NUCLEOTIDE SEQUENCE [LARGE SCALE GENOMIC DNA]</scope>
    <source>
        <strain evidence="8 9">CBA3103</strain>
    </source>
</reference>
<dbReference type="PIRSF" id="PIRSF000097">
    <property type="entry name" value="AKR"/>
    <property type="match status" value="1"/>
</dbReference>
<dbReference type="InterPro" id="IPR036812">
    <property type="entry name" value="NAD(P)_OxRdtase_dom_sf"/>
</dbReference>
<dbReference type="PRINTS" id="PR00069">
    <property type="entry name" value="ALDKETRDTASE"/>
</dbReference>